<accession>Q0RQ61</accession>
<keyword evidence="3" id="KW-1185">Reference proteome</keyword>
<dbReference type="NCBIfam" id="TIGR02096">
    <property type="entry name" value="ketosteroid isomerase-related protein"/>
    <property type="match status" value="1"/>
</dbReference>
<dbReference type="HOGENOM" id="CLU_133761_0_0_11"/>
<name>Q0RQ61_FRAAA</name>
<gene>
    <name evidence="2" type="ordered locus">FRAAL1661</name>
</gene>
<evidence type="ECO:0000256" key="1">
    <source>
        <dbReference type="SAM" id="MobiDB-lite"/>
    </source>
</evidence>
<evidence type="ECO:0008006" key="4">
    <source>
        <dbReference type="Google" id="ProtNLM"/>
    </source>
</evidence>
<dbReference type="KEGG" id="fal:FRAAL1661"/>
<dbReference type="Gene3D" id="3.10.450.50">
    <property type="match status" value="1"/>
</dbReference>
<dbReference type="STRING" id="326424.FRAAL1661"/>
<evidence type="ECO:0000313" key="3">
    <source>
        <dbReference type="Proteomes" id="UP000000657"/>
    </source>
</evidence>
<dbReference type="InterPro" id="IPR011721">
    <property type="entry name" value="CHP02096"/>
</dbReference>
<organism evidence="2 3">
    <name type="scientific">Frankia alni (strain DSM 45986 / CECT 9034 / ACN14a)</name>
    <dbReference type="NCBI Taxonomy" id="326424"/>
    <lineage>
        <taxon>Bacteria</taxon>
        <taxon>Bacillati</taxon>
        <taxon>Actinomycetota</taxon>
        <taxon>Actinomycetes</taxon>
        <taxon>Frankiales</taxon>
        <taxon>Frankiaceae</taxon>
        <taxon>Frankia</taxon>
    </lineage>
</organism>
<dbReference type="Proteomes" id="UP000000657">
    <property type="component" value="Chromosome"/>
</dbReference>
<dbReference type="EMBL" id="CT573213">
    <property type="protein sequence ID" value="CAJ60316.1"/>
    <property type="molecule type" value="Genomic_DNA"/>
</dbReference>
<proteinExistence type="predicted"/>
<protein>
    <recommendedName>
        <fullName evidence="4">SnoaL-like domain-containing protein</fullName>
    </recommendedName>
</protein>
<dbReference type="eggNOG" id="ENOG502ZAMF">
    <property type="taxonomic scope" value="Bacteria"/>
</dbReference>
<feature type="region of interest" description="Disordered" evidence="1">
    <location>
        <begin position="1"/>
        <end position="24"/>
    </location>
</feature>
<dbReference type="InterPro" id="IPR032710">
    <property type="entry name" value="NTF2-like_dom_sf"/>
</dbReference>
<dbReference type="SUPFAM" id="SSF54427">
    <property type="entry name" value="NTF2-like"/>
    <property type="match status" value="1"/>
</dbReference>
<evidence type="ECO:0000313" key="2">
    <source>
        <dbReference type="EMBL" id="CAJ60316.1"/>
    </source>
</evidence>
<reference evidence="2 3" key="1">
    <citation type="journal article" date="2007" name="Genome Res.">
        <title>Genome characteristics of facultatively symbiotic Frankia sp. strains reflect host range and host plant biogeography.</title>
        <authorList>
            <person name="Normand P."/>
            <person name="Lapierre P."/>
            <person name="Tisa L.S."/>
            <person name="Gogarten J.P."/>
            <person name="Alloisio N."/>
            <person name="Bagnarol E."/>
            <person name="Bassi C.A."/>
            <person name="Berry A.M."/>
            <person name="Bickhart D.M."/>
            <person name="Choisne N."/>
            <person name="Couloux A."/>
            <person name="Cournoyer B."/>
            <person name="Cruveiller S."/>
            <person name="Daubin V."/>
            <person name="Demange N."/>
            <person name="Francino M.P."/>
            <person name="Goltsman E."/>
            <person name="Huang Y."/>
            <person name="Kopp O.R."/>
            <person name="Labarre L."/>
            <person name="Lapidus A."/>
            <person name="Lavire C."/>
            <person name="Marechal J."/>
            <person name="Martinez M."/>
            <person name="Mastronunzio J.E."/>
            <person name="Mullin B.C."/>
            <person name="Niemann J."/>
            <person name="Pujic P."/>
            <person name="Rawnsley T."/>
            <person name="Rouy Z."/>
            <person name="Schenowitz C."/>
            <person name="Sellstedt A."/>
            <person name="Tavares F."/>
            <person name="Tomkins J.P."/>
            <person name="Vallenet D."/>
            <person name="Valverde C."/>
            <person name="Wall L.G."/>
            <person name="Wang Y."/>
            <person name="Medigue C."/>
            <person name="Benson D.R."/>
        </authorList>
    </citation>
    <scope>NUCLEOTIDE SEQUENCE [LARGE SCALE GENOMIC DNA]</scope>
    <source>
        <strain evidence="3">DSM 45986 / CECT 9034 / ACN14a</strain>
    </source>
</reference>
<dbReference type="AlphaFoldDB" id="Q0RQ61"/>
<sequence length="182" mass="19885">MATEPRDSLGPPSGTVDPAGSADRERCPMSSYRFAVQWLKAFRESAEKVCALYADEFLFEDLILDQSITDKAELHRVFAPYANADRDNGIGINLFRIDEYLGDARSGLIRWTWEPDGAAAFLGVPTGGRPFATSGQTFHVYDADGRIRRESTYWDAVAPLHTLGLPVSAHGGITAPVLAATH</sequence>